<dbReference type="Proteomes" id="UP000801492">
    <property type="component" value="Unassembled WGS sequence"/>
</dbReference>
<dbReference type="Gene3D" id="3.50.50.60">
    <property type="entry name" value="FAD/NAD(P)-binding domain"/>
    <property type="match status" value="1"/>
</dbReference>
<sequence>MKIIFVFLTLVLLVQAKQDVSEELVEHYLRLLQEYVNKSAQWERPTDNRKLFQPNDEEAEPVDSGHYDFIIVGAGIAGSVLANRLIESGKFNVLVLETGGQEDNFTNVTGLVPYLARSEFN</sequence>
<feature type="signal peptide" evidence="2">
    <location>
        <begin position="1"/>
        <end position="16"/>
    </location>
</feature>
<protein>
    <submittedName>
        <fullName evidence="3">Uncharacterized protein</fullName>
    </submittedName>
</protein>
<dbReference type="GO" id="GO:0016491">
    <property type="term" value="F:oxidoreductase activity"/>
    <property type="evidence" value="ECO:0007669"/>
    <property type="project" value="TreeGrafter"/>
</dbReference>
<dbReference type="SUPFAM" id="SSF51905">
    <property type="entry name" value="FAD/NAD(P)-binding domain"/>
    <property type="match status" value="1"/>
</dbReference>
<keyword evidence="2" id="KW-0732">Signal</keyword>
<comment type="similarity">
    <text evidence="1">Belongs to the GMC oxidoreductase family.</text>
</comment>
<accession>A0A8K0G4U6</accession>
<proteinExistence type="inferred from homology"/>
<evidence type="ECO:0000313" key="4">
    <source>
        <dbReference type="Proteomes" id="UP000801492"/>
    </source>
</evidence>
<dbReference type="AlphaFoldDB" id="A0A8K0G4U6"/>
<feature type="chain" id="PRO_5035426308" evidence="2">
    <location>
        <begin position="17"/>
        <end position="121"/>
    </location>
</feature>
<dbReference type="InterPro" id="IPR012132">
    <property type="entry name" value="GMC_OxRdtase"/>
</dbReference>
<reference evidence="3" key="1">
    <citation type="submission" date="2019-08" db="EMBL/GenBank/DDBJ databases">
        <title>The genome of the North American firefly Photinus pyralis.</title>
        <authorList>
            <consortium name="Photinus pyralis genome working group"/>
            <person name="Fallon T.R."/>
            <person name="Sander Lower S.E."/>
            <person name="Weng J.-K."/>
        </authorList>
    </citation>
    <scope>NUCLEOTIDE SEQUENCE</scope>
    <source>
        <strain evidence="3">TRF0915ILg1</strain>
        <tissue evidence="3">Whole body</tissue>
    </source>
</reference>
<name>A0A8K0G4U6_IGNLU</name>
<evidence type="ECO:0000256" key="1">
    <source>
        <dbReference type="ARBA" id="ARBA00010790"/>
    </source>
</evidence>
<dbReference type="EMBL" id="VTPC01024543">
    <property type="protein sequence ID" value="KAF2891720.1"/>
    <property type="molecule type" value="Genomic_DNA"/>
</dbReference>
<evidence type="ECO:0000313" key="3">
    <source>
        <dbReference type="EMBL" id="KAF2891720.1"/>
    </source>
</evidence>
<evidence type="ECO:0000256" key="2">
    <source>
        <dbReference type="SAM" id="SignalP"/>
    </source>
</evidence>
<organism evidence="3 4">
    <name type="scientific">Ignelater luminosus</name>
    <name type="common">Cucubano</name>
    <name type="synonym">Pyrophorus luminosus</name>
    <dbReference type="NCBI Taxonomy" id="2038154"/>
    <lineage>
        <taxon>Eukaryota</taxon>
        <taxon>Metazoa</taxon>
        <taxon>Ecdysozoa</taxon>
        <taxon>Arthropoda</taxon>
        <taxon>Hexapoda</taxon>
        <taxon>Insecta</taxon>
        <taxon>Pterygota</taxon>
        <taxon>Neoptera</taxon>
        <taxon>Endopterygota</taxon>
        <taxon>Coleoptera</taxon>
        <taxon>Polyphaga</taxon>
        <taxon>Elateriformia</taxon>
        <taxon>Elateroidea</taxon>
        <taxon>Elateridae</taxon>
        <taxon>Agrypninae</taxon>
        <taxon>Pyrophorini</taxon>
        <taxon>Ignelater</taxon>
    </lineage>
</organism>
<dbReference type="InterPro" id="IPR036188">
    <property type="entry name" value="FAD/NAD-bd_sf"/>
</dbReference>
<comment type="caution">
    <text evidence="3">The sequence shown here is derived from an EMBL/GenBank/DDBJ whole genome shotgun (WGS) entry which is preliminary data.</text>
</comment>
<gene>
    <name evidence="3" type="ORF">ILUMI_14453</name>
</gene>
<dbReference type="PANTHER" id="PTHR11552:SF147">
    <property type="entry name" value="CHOLINE DEHYDROGENASE, MITOCHONDRIAL"/>
    <property type="match status" value="1"/>
</dbReference>
<dbReference type="PANTHER" id="PTHR11552">
    <property type="entry name" value="GLUCOSE-METHANOL-CHOLINE GMC OXIDOREDUCTASE"/>
    <property type="match status" value="1"/>
</dbReference>
<dbReference type="Pfam" id="PF13450">
    <property type="entry name" value="NAD_binding_8"/>
    <property type="match status" value="1"/>
</dbReference>
<dbReference type="GO" id="GO:0050660">
    <property type="term" value="F:flavin adenine dinucleotide binding"/>
    <property type="evidence" value="ECO:0007669"/>
    <property type="project" value="InterPro"/>
</dbReference>
<dbReference type="OrthoDB" id="269227at2759"/>
<keyword evidence="4" id="KW-1185">Reference proteome</keyword>